<dbReference type="Proteomes" id="UP001300692">
    <property type="component" value="Unassembled WGS sequence"/>
</dbReference>
<name>A0ABT3CYY2_9BACT</name>
<accession>A0ABT3CYY2</accession>
<dbReference type="RefSeq" id="WP_264139794.1">
    <property type="nucleotide sequence ID" value="NZ_JAOYOD010000001.1"/>
</dbReference>
<reference evidence="2 3" key="1">
    <citation type="submission" date="2022-10" db="EMBL/GenBank/DDBJ databases">
        <title>Comparative genomics and taxonomic characterization of three novel marine species of genus Reichenbachiella exhibiting antioxidant and polysaccharide degradation activities.</title>
        <authorList>
            <person name="Muhammad N."/>
            <person name="Lee Y.-J."/>
            <person name="Ko J."/>
            <person name="Kim S.-G."/>
        </authorList>
    </citation>
    <scope>NUCLEOTIDE SEQUENCE [LARGE SCALE GENOMIC DNA]</scope>
    <source>
        <strain evidence="2 3">ABR2-5</strain>
    </source>
</reference>
<keyword evidence="1" id="KW-1133">Transmembrane helix</keyword>
<proteinExistence type="predicted"/>
<organism evidence="2 3">
    <name type="scientific">Reichenbachiella ulvae</name>
    <dbReference type="NCBI Taxonomy" id="2980104"/>
    <lineage>
        <taxon>Bacteria</taxon>
        <taxon>Pseudomonadati</taxon>
        <taxon>Bacteroidota</taxon>
        <taxon>Cytophagia</taxon>
        <taxon>Cytophagales</taxon>
        <taxon>Reichenbachiellaceae</taxon>
        <taxon>Reichenbachiella</taxon>
    </lineage>
</organism>
<gene>
    <name evidence="2" type="ORF">N7U62_19645</name>
</gene>
<comment type="caution">
    <text evidence="2">The sequence shown here is derived from an EMBL/GenBank/DDBJ whole genome shotgun (WGS) entry which is preliminary data.</text>
</comment>
<dbReference type="EMBL" id="JAOYOD010000001">
    <property type="protein sequence ID" value="MCV9388901.1"/>
    <property type="molecule type" value="Genomic_DNA"/>
</dbReference>
<evidence type="ECO:0000313" key="2">
    <source>
        <dbReference type="EMBL" id="MCV9388901.1"/>
    </source>
</evidence>
<keyword evidence="1" id="KW-0812">Transmembrane</keyword>
<keyword evidence="3" id="KW-1185">Reference proteome</keyword>
<evidence type="ECO:0000313" key="3">
    <source>
        <dbReference type="Proteomes" id="UP001300692"/>
    </source>
</evidence>
<feature type="transmembrane region" description="Helical" evidence="1">
    <location>
        <begin position="43"/>
        <end position="63"/>
    </location>
</feature>
<keyword evidence="1" id="KW-0472">Membrane</keyword>
<evidence type="ECO:0000256" key="1">
    <source>
        <dbReference type="SAM" id="Phobius"/>
    </source>
</evidence>
<sequence length="93" mass="10861">MKKYNLDDMINALPTEQAAVPKGLYEKVLAKKRQKREIRLTPWQYAAAACIIFLNSFGLYYAWNENQEDKAIDSTEQIAGSYNWDQTSIYEFE</sequence>
<protein>
    <submittedName>
        <fullName evidence="2">Uncharacterized protein</fullName>
    </submittedName>
</protein>